<keyword evidence="1" id="KW-0732">Signal</keyword>
<evidence type="ECO:0000256" key="1">
    <source>
        <dbReference type="SAM" id="SignalP"/>
    </source>
</evidence>
<feature type="signal peptide" evidence="1">
    <location>
        <begin position="1"/>
        <end position="22"/>
    </location>
</feature>
<accession>A0A4Y6PQD9</accession>
<accession>A0A5B8Y1E4</accession>
<sequence length="148" mass="15773">MRRLFGWAVLAAATVVFGAAPASGQSKPAGDDELVFTVTGLKDASGQVRCALYNKSNWLDEPVVEVSAKIVGKKATCRFEDVKPGTYGLAAYHDEDADDELDTNLVGIPSEGLCASRNAKGSFGPPDFDDAKFKYKGGKKSLTAKMTY</sequence>
<dbReference type="Proteomes" id="UP000315995">
    <property type="component" value="Chromosome"/>
</dbReference>
<proteinExistence type="predicted"/>
<protein>
    <submittedName>
        <fullName evidence="2">DUF2141 domain-containing protein</fullName>
    </submittedName>
</protein>
<dbReference type="AlphaFoldDB" id="A0A4Y6PQD9"/>
<gene>
    <name evidence="2" type="ORF">FIV42_07245</name>
</gene>
<dbReference type="RefSeq" id="WP_141197026.1">
    <property type="nucleotide sequence ID" value="NZ_CP041186.1"/>
</dbReference>
<name>A0A4Y6PQD9_PERCE</name>
<keyword evidence="3" id="KW-1185">Reference proteome</keyword>
<organism evidence="2 3">
    <name type="scientific">Persicimonas caeni</name>
    <dbReference type="NCBI Taxonomy" id="2292766"/>
    <lineage>
        <taxon>Bacteria</taxon>
        <taxon>Deltaproteobacteria</taxon>
        <taxon>Bradymonadales</taxon>
        <taxon>Bradymonadaceae</taxon>
        <taxon>Persicimonas</taxon>
    </lineage>
</organism>
<dbReference type="EMBL" id="CP041186">
    <property type="protein sequence ID" value="QDG50534.1"/>
    <property type="molecule type" value="Genomic_DNA"/>
</dbReference>
<evidence type="ECO:0000313" key="2">
    <source>
        <dbReference type="EMBL" id="QDG50534.1"/>
    </source>
</evidence>
<dbReference type="OrthoDB" id="9788332at2"/>
<dbReference type="InterPro" id="IPR018673">
    <property type="entry name" value="DUF2141"/>
</dbReference>
<feature type="chain" id="PRO_5030106242" evidence="1">
    <location>
        <begin position="23"/>
        <end position="148"/>
    </location>
</feature>
<reference evidence="2 3" key="1">
    <citation type="submission" date="2019-06" db="EMBL/GenBank/DDBJ databases">
        <title>Persicimonas caeni gen. nov., sp. nov., a predatory bacterium isolated from solar saltern.</title>
        <authorList>
            <person name="Wang S."/>
        </authorList>
    </citation>
    <scope>NUCLEOTIDE SEQUENCE [LARGE SCALE GENOMIC DNA]</scope>
    <source>
        <strain evidence="2 3">YN101</strain>
    </source>
</reference>
<evidence type="ECO:0000313" key="3">
    <source>
        <dbReference type="Proteomes" id="UP000315995"/>
    </source>
</evidence>
<dbReference type="Pfam" id="PF09912">
    <property type="entry name" value="DUF2141"/>
    <property type="match status" value="1"/>
</dbReference>